<evidence type="ECO:0000313" key="5">
    <source>
        <dbReference type="Proteomes" id="UP001207337"/>
    </source>
</evidence>
<dbReference type="Pfam" id="PF00534">
    <property type="entry name" value="Glycos_transf_1"/>
    <property type="match status" value="1"/>
</dbReference>
<dbReference type="EMBL" id="JAJNDC010000002">
    <property type="protein sequence ID" value="MCW9712987.1"/>
    <property type="molecule type" value="Genomic_DNA"/>
</dbReference>
<sequence length="368" mass="42079">MNKIVHISSVHELFDNRIFWKECKSLSEKYDLTLIIPHAESGKVEGIPVIGLERQSSRVKRMLITTMQAFQHALEEDAQLYHLHDPELIPVGLLLRMKGKKVIFDMHENVPGSIRSKGWVPKSIRKILCTLYHGFEKLTLNRFGIIFAEESYEREYPWIRTSETVLNMPKAHKIARIHKKKQQTPTIGYIGRIGPNRGSAILLDALKVLDKQGMEVHFECVGGGADPHLNQLQEIAQSNDLTLRLHGFLKPEDGLKIMAGCHIGMAILMPVPNYLESLPTKIFEYMALGLPVIASDFPLYRSIVEEEECGICVDPENEHGIAEAIQWLIRNPNKAREMGERGRQAVLEKYSWQNEAKKLHEFYEQVID</sequence>
<evidence type="ECO:0000256" key="2">
    <source>
        <dbReference type="ARBA" id="ARBA00022679"/>
    </source>
</evidence>
<dbReference type="Gene3D" id="3.40.50.2000">
    <property type="entry name" value="Glycogen Phosphorylase B"/>
    <property type="match status" value="2"/>
</dbReference>
<organism evidence="4 5">
    <name type="scientific">Fodinibius salicampi</name>
    <dbReference type="NCBI Taxonomy" id="1920655"/>
    <lineage>
        <taxon>Bacteria</taxon>
        <taxon>Pseudomonadati</taxon>
        <taxon>Balneolota</taxon>
        <taxon>Balneolia</taxon>
        <taxon>Balneolales</taxon>
        <taxon>Balneolaceae</taxon>
        <taxon>Fodinibius</taxon>
    </lineage>
</organism>
<proteinExistence type="predicted"/>
<keyword evidence="5" id="KW-1185">Reference proteome</keyword>
<dbReference type="RefSeq" id="WP_265789373.1">
    <property type="nucleotide sequence ID" value="NZ_BAABRS010000002.1"/>
</dbReference>
<dbReference type="PANTHER" id="PTHR12526">
    <property type="entry name" value="GLYCOSYLTRANSFERASE"/>
    <property type="match status" value="1"/>
</dbReference>
<evidence type="ECO:0000259" key="3">
    <source>
        <dbReference type="Pfam" id="PF00534"/>
    </source>
</evidence>
<evidence type="ECO:0000256" key="1">
    <source>
        <dbReference type="ARBA" id="ARBA00022676"/>
    </source>
</evidence>
<dbReference type="InterPro" id="IPR001296">
    <property type="entry name" value="Glyco_trans_1"/>
</dbReference>
<name>A0ABT3PYQ2_9BACT</name>
<accession>A0ABT3PYQ2</accession>
<keyword evidence="2" id="KW-0808">Transferase</keyword>
<keyword evidence="1" id="KW-0328">Glycosyltransferase</keyword>
<reference evidence="4 5" key="1">
    <citation type="submission" date="2021-11" db="EMBL/GenBank/DDBJ databases">
        <title>Aliifidinibius sp. nov., a new bacterium isolated from saline soil.</title>
        <authorList>
            <person name="Galisteo C."/>
            <person name="De La Haba R."/>
            <person name="Sanchez-Porro C."/>
            <person name="Ventosa A."/>
        </authorList>
    </citation>
    <scope>NUCLEOTIDE SEQUENCE [LARGE SCALE GENOMIC DNA]</scope>
    <source>
        <strain evidence="4 5">KACC 190600</strain>
    </source>
</reference>
<dbReference type="SUPFAM" id="SSF53756">
    <property type="entry name" value="UDP-Glycosyltransferase/glycogen phosphorylase"/>
    <property type="match status" value="1"/>
</dbReference>
<dbReference type="PANTHER" id="PTHR12526:SF629">
    <property type="entry name" value="TEICHURONIC ACID BIOSYNTHESIS GLYCOSYLTRANSFERASE TUAH-RELATED"/>
    <property type="match status" value="1"/>
</dbReference>
<evidence type="ECO:0000313" key="4">
    <source>
        <dbReference type="EMBL" id="MCW9712987.1"/>
    </source>
</evidence>
<dbReference type="CDD" id="cd03794">
    <property type="entry name" value="GT4_WbuB-like"/>
    <property type="match status" value="1"/>
</dbReference>
<protein>
    <submittedName>
        <fullName evidence="4">Glycosyltransferase family 4 protein</fullName>
    </submittedName>
</protein>
<feature type="domain" description="Glycosyl transferase family 1" evidence="3">
    <location>
        <begin position="174"/>
        <end position="344"/>
    </location>
</feature>
<gene>
    <name evidence="4" type="ORF">LQ318_08720</name>
</gene>
<dbReference type="Proteomes" id="UP001207337">
    <property type="component" value="Unassembled WGS sequence"/>
</dbReference>
<comment type="caution">
    <text evidence="4">The sequence shown here is derived from an EMBL/GenBank/DDBJ whole genome shotgun (WGS) entry which is preliminary data.</text>
</comment>